<evidence type="ECO:0000313" key="1">
    <source>
        <dbReference type="EMBL" id="MBK9981821.1"/>
    </source>
</evidence>
<comment type="caution">
    <text evidence="1">The sequence shown here is derived from an EMBL/GenBank/DDBJ whole genome shotgun (WGS) entry which is preliminary data.</text>
</comment>
<evidence type="ECO:0000313" key="2">
    <source>
        <dbReference type="Proteomes" id="UP000808337"/>
    </source>
</evidence>
<dbReference type="EMBL" id="JADKGY010000001">
    <property type="protein sequence ID" value="MBK9981821.1"/>
    <property type="molecule type" value="Genomic_DNA"/>
</dbReference>
<gene>
    <name evidence="1" type="ORF">IPP15_05250</name>
</gene>
<dbReference type="Proteomes" id="UP000808337">
    <property type="component" value="Unassembled WGS sequence"/>
</dbReference>
<dbReference type="AlphaFoldDB" id="A0A9D7XPA4"/>
<protein>
    <submittedName>
        <fullName evidence="1">Type II toxin-antitoxin system HicA family toxin</fullName>
    </submittedName>
</protein>
<dbReference type="GO" id="GO:0003729">
    <property type="term" value="F:mRNA binding"/>
    <property type="evidence" value="ECO:0007669"/>
    <property type="project" value="InterPro"/>
</dbReference>
<reference evidence="1 2" key="1">
    <citation type="submission" date="2020-10" db="EMBL/GenBank/DDBJ databases">
        <title>Connecting structure to function with the recovery of over 1000 high-quality activated sludge metagenome-assembled genomes encoding full-length rRNA genes using long-read sequencing.</title>
        <authorList>
            <person name="Singleton C.M."/>
            <person name="Petriglieri F."/>
            <person name="Kristensen J.M."/>
            <person name="Kirkegaard R.H."/>
            <person name="Michaelsen T.Y."/>
            <person name="Andersen M.H."/>
            <person name="Karst S.M."/>
            <person name="Dueholm M.S."/>
            <person name="Nielsen P.H."/>
            <person name="Albertsen M."/>
        </authorList>
    </citation>
    <scope>NUCLEOTIDE SEQUENCE [LARGE SCALE GENOMIC DNA]</scope>
    <source>
        <strain evidence="1">Ribe_18-Q3-R11-54_MAXAC.273</strain>
    </source>
</reference>
<sequence>MSKSEKLLAKLLQKPKDFTFDELVTVLSHFGYVELKKGKSAGSRRAFCNKETKHIIRLHKPHPNNELKMYQINEIIEELTKSGFI</sequence>
<proteinExistence type="predicted"/>
<name>A0A9D7XPA4_9BACT</name>
<organism evidence="1 2">
    <name type="scientific">Candidatus Opimibacter skivensis</name>
    <dbReference type="NCBI Taxonomy" id="2982028"/>
    <lineage>
        <taxon>Bacteria</taxon>
        <taxon>Pseudomonadati</taxon>
        <taxon>Bacteroidota</taxon>
        <taxon>Saprospiria</taxon>
        <taxon>Saprospirales</taxon>
        <taxon>Saprospiraceae</taxon>
        <taxon>Candidatus Opimibacter</taxon>
    </lineage>
</organism>
<dbReference type="Pfam" id="PF07927">
    <property type="entry name" value="HicA_toxin"/>
    <property type="match status" value="1"/>
</dbReference>
<accession>A0A9D7XPA4</accession>
<dbReference type="InterPro" id="IPR012933">
    <property type="entry name" value="HicA_mRNA_interferase"/>
</dbReference>